<evidence type="ECO:0000313" key="11">
    <source>
        <dbReference type="EMBL" id="RFC55932.1"/>
    </source>
</evidence>
<evidence type="ECO:0000256" key="6">
    <source>
        <dbReference type="ARBA" id="ARBA00022777"/>
    </source>
</evidence>
<dbReference type="SUPFAM" id="SSF55874">
    <property type="entry name" value="ATPase domain of HSP90 chaperone/DNA topoisomerase II/histidine kinase"/>
    <property type="match status" value="1"/>
</dbReference>
<keyword evidence="4" id="KW-0808">Transferase</keyword>
<feature type="transmembrane region" description="Helical" evidence="9">
    <location>
        <begin position="414"/>
        <end position="436"/>
    </location>
</feature>
<evidence type="ECO:0000256" key="1">
    <source>
        <dbReference type="ARBA" id="ARBA00000085"/>
    </source>
</evidence>
<comment type="caution">
    <text evidence="11">The sequence shown here is derived from an EMBL/GenBank/DDBJ whole genome shotgun (WGS) entry which is preliminary data.</text>
</comment>
<dbReference type="PANTHER" id="PTHR41523:SF8">
    <property type="entry name" value="ETHYLENE RESPONSE SENSOR PROTEIN"/>
    <property type="match status" value="1"/>
</dbReference>
<dbReference type="PANTHER" id="PTHR41523">
    <property type="entry name" value="TWO-COMPONENT SYSTEM SENSOR PROTEIN"/>
    <property type="match status" value="1"/>
</dbReference>
<dbReference type="InterPro" id="IPR011495">
    <property type="entry name" value="Sig_transdc_His_kin_sub2_dim/P"/>
</dbReference>
<dbReference type="Gene3D" id="3.30.450.20">
    <property type="entry name" value="PAS domain"/>
    <property type="match status" value="1"/>
</dbReference>
<dbReference type="InterPro" id="IPR036890">
    <property type="entry name" value="HATPase_C_sf"/>
</dbReference>
<dbReference type="EC" id="2.7.13.3" evidence="2"/>
<keyword evidence="6" id="KW-0418">Kinase</keyword>
<dbReference type="Proteomes" id="UP000257127">
    <property type="component" value="Unassembled WGS sequence"/>
</dbReference>
<evidence type="ECO:0000313" key="12">
    <source>
        <dbReference type="Proteomes" id="UP000257127"/>
    </source>
</evidence>
<protein>
    <recommendedName>
        <fullName evidence="2">histidine kinase</fullName>
        <ecNumber evidence="2">2.7.13.3</ecNumber>
    </recommendedName>
</protein>
<dbReference type="Gene3D" id="1.25.40.10">
    <property type="entry name" value="Tetratricopeptide repeat domain"/>
    <property type="match status" value="1"/>
</dbReference>
<dbReference type="Pfam" id="PF07568">
    <property type="entry name" value="HisKA_2"/>
    <property type="match status" value="1"/>
</dbReference>
<organism evidence="11 12">
    <name type="scientific">Brumimicrobium aurantiacum</name>
    <dbReference type="NCBI Taxonomy" id="1737063"/>
    <lineage>
        <taxon>Bacteria</taxon>
        <taxon>Pseudomonadati</taxon>
        <taxon>Bacteroidota</taxon>
        <taxon>Flavobacteriia</taxon>
        <taxon>Flavobacteriales</taxon>
        <taxon>Crocinitomicaceae</taxon>
        <taxon>Brumimicrobium</taxon>
    </lineage>
</organism>
<evidence type="ECO:0000256" key="8">
    <source>
        <dbReference type="PROSITE-ProRule" id="PRU00339"/>
    </source>
</evidence>
<dbReference type="PROSITE" id="PS50005">
    <property type="entry name" value="TPR"/>
    <property type="match status" value="1"/>
</dbReference>
<evidence type="ECO:0000256" key="5">
    <source>
        <dbReference type="ARBA" id="ARBA00022741"/>
    </source>
</evidence>
<keyword evidence="9" id="KW-1133">Transmembrane helix</keyword>
<name>A0A3E1F290_9FLAO</name>
<accession>A0A3E1F290</accession>
<dbReference type="SUPFAM" id="SSF48452">
    <property type="entry name" value="TPR-like"/>
    <property type="match status" value="2"/>
</dbReference>
<keyword evidence="8" id="KW-0802">TPR repeat</keyword>
<feature type="repeat" description="TPR" evidence="8">
    <location>
        <begin position="257"/>
        <end position="290"/>
    </location>
</feature>
<gene>
    <name evidence="11" type="ORF">DXU93_03050</name>
</gene>
<evidence type="ECO:0000256" key="9">
    <source>
        <dbReference type="SAM" id="Phobius"/>
    </source>
</evidence>
<dbReference type="GO" id="GO:0004673">
    <property type="term" value="F:protein histidine kinase activity"/>
    <property type="evidence" value="ECO:0007669"/>
    <property type="project" value="UniProtKB-EC"/>
</dbReference>
<dbReference type="InterPro" id="IPR011990">
    <property type="entry name" value="TPR-like_helical_dom_sf"/>
</dbReference>
<keyword evidence="5" id="KW-0547">Nucleotide-binding</keyword>
<sequence length="651" mass="75737">MNREYSFAGTLTLSYFMNALKSIFIFLIFCFVFFGASFAKAHDSSIEELKKLHEKINYFNTVENQDSIRYYLNIGFKIAQEQHLRSDDPKDLNVYVGKMYFLQGMQCFRDKDFVKALSYYEKATIIFKEKNEKIDLARSLNNSAVIYLKTVNQAKSLESLHASTSIFIDYNDSVGITQGYINISKIYRDQNDLNRSNEYLQKALCYARKMNNPELLSTVLNAYAGIKKELEDQEGALKCYQEALEVSKLTNRPMKTALVLNNIGAIYNKLGEIEKALIHLNKANKMSVKYDSKIGVVYTNVNIAENYLLRKDFNQALVLANEAYALSKEIQNREAELKAIEGLIEILKAKNEWKQVAEYQKKLMDYQDIRESQIMTQISQNETIRYKLETEKVISESKQLEAKLIREKENQQLMFYYIIVLILFIVLFVFSFIILIRLKTTKEVNKNIIKQSEERKLLLQEVHHRVKNNFQIVSSMLRLQSYNFDNPELQENFEEAVNRINAMAIVHDVIYRQEKFKDIDAKIYLEKLVQNLHQLGDSRIDISIVSEEIPFKIETLINLGIAINEMITNSFKHAFNSSIDHPEIHISLKRLEESTFELKYKDNGVGFDAGNYESNFGTELIETIISNYDGEVNIGSEGQWNTVYRLTFKEF</sequence>
<evidence type="ECO:0000256" key="7">
    <source>
        <dbReference type="ARBA" id="ARBA00022840"/>
    </source>
</evidence>
<proteinExistence type="predicted"/>
<dbReference type="RefSeq" id="WP_116879767.1">
    <property type="nucleotide sequence ID" value="NZ_QURB01000001.1"/>
</dbReference>
<keyword evidence="3" id="KW-0597">Phosphoprotein</keyword>
<dbReference type="AlphaFoldDB" id="A0A3E1F290"/>
<keyword evidence="9" id="KW-0812">Transmembrane</keyword>
<keyword evidence="9" id="KW-0472">Membrane</keyword>
<dbReference type="EMBL" id="QURB01000001">
    <property type="protein sequence ID" value="RFC55932.1"/>
    <property type="molecule type" value="Genomic_DNA"/>
</dbReference>
<evidence type="ECO:0000256" key="2">
    <source>
        <dbReference type="ARBA" id="ARBA00012438"/>
    </source>
</evidence>
<dbReference type="Pfam" id="PF13374">
    <property type="entry name" value="TPR_10"/>
    <property type="match status" value="1"/>
</dbReference>
<dbReference type="InterPro" id="IPR019734">
    <property type="entry name" value="TPR_rpt"/>
</dbReference>
<keyword evidence="12" id="KW-1185">Reference proteome</keyword>
<comment type="catalytic activity">
    <reaction evidence="1">
        <text>ATP + protein L-histidine = ADP + protein N-phospho-L-histidine.</text>
        <dbReference type="EC" id="2.7.13.3"/>
    </reaction>
</comment>
<dbReference type="OrthoDB" id="9767435at2"/>
<dbReference type="SMART" id="SM00028">
    <property type="entry name" value="TPR"/>
    <property type="match status" value="6"/>
</dbReference>
<dbReference type="Gene3D" id="3.30.565.10">
    <property type="entry name" value="Histidine kinase-like ATPase, C-terminal domain"/>
    <property type="match status" value="1"/>
</dbReference>
<evidence type="ECO:0000256" key="4">
    <source>
        <dbReference type="ARBA" id="ARBA00022679"/>
    </source>
</evidence>
<dbReference type="Pfam" id="PF13424">
    <property type="entry name" value="TPR_12"/>
    <property type="match status" value="1"/>
</dbReference>
<evidence type="ECO:0000259" key="10">
    <source>
        <dbReference type="Pfam" id="PF07568"/>
    </source>
</evidence>
<feature type="domain" description="Signal transduction histidine kinase subgroup 2 dimerisation and phosphoacceptor" evidence="10">
    <location>
        <begin position="461"/>
        <end position="534"/>
    </location>
</feature>
<dbReference type="GO" id="GO:0005524">
    <property type="term" value="F:ATP binding"/>
    <property type="evidence" value="ECO:0007669"/>
    <property type="project" value="UniProtKB-KW"/>
</dbReference>
<reference evidence="11 12" key="1">
    <citation type="submission" date="2018-08" db="EMBL/GenBank/DDBJ databases">
        <title>The draft genome squence of Brumimicrobium sp. N62.</title>
        <authorList>
            <person name="Du Z.-J."/>
            <person name="Luo H.-R."/>
        </authorList>
    </citation>
    <scope>NUCLEOTIDE SEQUENCE [LARGE SCALE GENOMIC DNA]</scope>
    <source>
        <strain evidence="11 12">N62</strain>
    </source>
</reference>
<evidence type="ECO:0000256" key="3">
    <source>
        <dbReference type="ARBA" id="ARBA00022553"/>
    </source>
</evidence>
<keyword evidence="7" id="KW-0067">ATP-binding</keyword>